<dbReference type="EMBL" id="CAKJTG010000001">
    <property type="protein sequence ID" value="CAG9606396.1"/>
    <property type="molecule type" value="Genomic_DNA"/>
</dbReference>
<evidence type="ECO:0000256" key="1">
    <source>
        <dbReference type="SAM" id="Phobius"/>
    </source>
</evidence>
<keyword evidence="1" id="KW-1133">Transmembrane helix</keyword>
<keyword evidence="3" id="KW-1185">Reference proteome</keyword>
<evidence type="ECO:0000313" key="2">
    <source>
        <dbReference type="EMBL" id="CAG9606396.1"/>
    </source>
</evidence>
<gene>
    <name evidence="2" type="ORF">NEOCIP111885_00084</name>
</gene>
<accession>A0A9C7G5T1</accession>
<keyword evidence="1" id="KW-0812">Transmembrane</keyword>
<reference evidence="2" key="1">
    <citation type="submission" date="2021-10" db="EMBL/GenBank/DDBJ databases">
        <authorList>
            <person name="Criscuolo A."/>
        </authorList>
    </citation>
    <scope>NUCLEOTIDE SEQUENCE</scope>
    <source>
        <strain evidence="2">CIP111885</strain>
    </source>
</reference>
<dbReference type="AlphaFoldDB" id="A0A9C7G5T1"/>
<evidence type="ECO:0000313" key="3">
    <source>
        <dbReference type="Proteomes" id="UP000789845"/>
    </source>
</evidence>
<protein>
    <submittedName>
        <fullName evidence="2">Uncharacterized protein</fullName>
    </submittedName>
</protein>
<comment type="caution">
    <text evidence="2">The sequence shown here is derived from an EMBL/GenBank/DDBJ whole genome shotgun (WGS) entry which is preliminary data.</text>
</comment>
<organism evidence="2 3">
    <name type="scientific">Pseudoneobacillus rhizosphaerae</name>
    <dbReference type="NCBI Taxonomy" id="2880968"/>
    <lineage>
        <taxon>Bacteria</taxon>
        <taxon>Bacillati</taxon>
        <taxon>Bacillota</taxon>
        <taxon>Bacilli</taxon>
        <taxon>Bacillales</taxon>
        <taxon>Bacillaceae</taxon>
        <taxon>Pseudoneobacillus</taxon>
    </lineage>
</organism>
<name>A0A9C7G5T1_9BACI</name>
<proteinExistence type="predicted"/>
<feature type="transmembrane region" description="Helical" evidence="1">
    <location>
        <begin position="21"/>
        <end position="40"/>
    </location>
</feature>
<sequence length="289" mass="34042">MVYKGEKEEKQHPIRRDWLKILIIIVYSLGFASILGMFTIDIVSLSTDTIAQKQVESNKTTLTTLVVEPIVSNPVILSIFKHIFYLLVWIFLFLLFPVAFTRLKRLKFFNFEFEVEKQGDNLINVLNVTTQKIYFLSKWSREEYANGYAEMAKNFDKIEDGIELVLKSLSEHYLETWQYAVDYKVYAGERFKRDYNIPLVVKNAYEIALKRMEGIPINKENKDHIYIKNYLLTIVEYEGREYAVTLSSFDLEFDEYDAILLSGLVSLALQYYERTEMLELFELIEVEEA</sequence>
<dbReference type="Proteomes" id="UP000789845">
    <property type="component" value="Unassembled WGS sequence"/>
</dbReference>
<dbReference type="RefSeq" id="WP_230494685.1">
    <property type="nucleotide sequence ID" value="NZ_CAKJTG010000001.1"/>
</dbReference>
<feature type="transmembrane region" description="Helical" evidence="1">
    <location>
        <begin position="82"/>
        <end position="100"/>
    </location>
</feature>
<keyword evidence="1" id="KW-0472">Membrane</keyword>